<dbReference type="InterPro" id="IPR006597">
    <property type="entry name" value="Sel1-like"/>
</dbReference>
<dbReference type="Pfam" id="PF07714">
    <property type="entry name" value="PK_Tyr_Ser-Thr"/>
    <property type="match status" value="1"/>
</dbReference>
<dbReference type="InterPro" id="IPR050767">
    <property type="entry name" value="Sel1_AlgK"/>
</dbReference>
<dbReference type="Proteomes" id="UP000266673">
    <property type="component" value="Unassembled WGS sequence"/>
</dbReference>
<reference evidence="4 5" key="1">
    <citation type="submission" date="2018-06" db="EMBL/GenBank/DDBJ databases">
        <title>Comparative genomics reveals the genomic features of Rhizophagus irregularis, R. cerebriforme, R. diaphanum and Gigaspora rosea, and their symbiotic lifestyle signature.</title>
        <authorList>
            <person name="Morin E."/>
            <person name="San Clemente H."/>
            <person name="Chen E.C.H."/>
            <person name="De La Providencia I."/>
            <person name="Hainaut M."/>
            <person name="Kuo A."/>
            <person name="Kohler A."/>
            <person name="Murat C."/>
            <person name="Tang N."/>
            <person name="Roy S."/>
            <person name="Loubradou J."/>
            <person name="Henrissat B."/>
            <person name="Grigoriev I.V."/>
            <person name="Corradi N."/>
            <person name="Roux C."/>
            <person name="Martin F.M."/>
        </authorList>
    </citation>
    <scope>NUCLEOTIDE SEQUENCE [LARGE SCALE GENOMIC DNA]</scope>
    <source>
        <strain evidence="4 5">DAOM 194757</strain>
    </source>
</reference>
<dbReference type="Pfam" id="PF08238">
    <property type="entry name" value="Sel1"/>
    <property type="match status" value="5"/>
</dbReference>
<keyword evidence="2" id="KW-0547">Nucleotide-binding</keyword>
<organism evidence="4 5">
    <name type="scientific">Gigaspora rosea</name>
    <dbReference type="NCBI Taxonomy" id="44941"/>
    <lineage>
        <taxon>Eukaryota</taxon>
        <taxon>Fungi</taxon>
        <taxon>Fungi incertae sedis</taxon>
        <taxon>Mucoromycota</taxon>
        <taxon>Glomeromycotina</taxon>
        <taxon>Glomeromycetes</taxon>
        <taxon>Diversisporales</taxon>
        <taxon>Gigasporaceae</taxon>
        <taxon>Gigaspora</taxon>
    </lineage>
</organism>
<feature type="binding site" evidence="2">
    <location>
        <position position="379"/>
    </location>
    <ligand>
        <name>ATP</name>
        <dbReference type="ChEBI" id="CHEBI:30616"/>
    </ligand>
</feature>
<name>A0A397VGI3_9GLOM</name>
<dbReference type="Gene3D" id="1.10.510.10">
    <property type="entry name" value="Transferase(Phosphotransferase) domain 1"/>
    <property type="match status" value="1"/>
</dbReference>
<keyword evidence="5" id="KW-1185">Reference proteome</keyword>
<keyword evidence="4" id="KW-0418">Kinase</keyword>
<dbReference type="PROSITE" id="PS50011">
    <property type="entry name" value="PROTEIN_KINASE_DOM"/>
    <property type="match status" value="1"/>
</dbReference>
<dbReference type="InterPro" id="IPR017441">
    <property type="entry name" value="Protein_kinase_ATP_BS"/>
</dbReference>
<dbReference type="InterPro" id="IPR011009">
    <property type="entry name" value="Kinase-like_dom_sf"/>
</dbReference>
<dbReference type="OrthoDB" id="4062651at2759"/>
<evidence type="ECO:0000313" key="4">
    <source>
        <dbReference type="EMBL" id="RIB21570.1"/>
    </source>
</evidence>
<dbReference type="SUPFAM" id="SSF81901">
    <property type="entry name" value="HCP-like"/>
    <property type="match status" value="2"/>
</dbReference>
<keyword evidence="2" id="KW-0067">ATP-binding</keyword>
<dbReference type="PROSITE" id="PS00107">
    <property type="entry name" value="PROTEIN_KINASE_ATP"/>
    <property type="match status" value="1"/>
</dbReference>
<evidence type="ECO:0000313" key="5">
    <source>
        <dbReference type="Proteomes" id="UP000266673"/>
    </source>
</evidence>
<dbReference type="STRING" id="44941.A0A397VGI3"/>
<dbReference type="PANTHER" id="PTHR11102">
    <property type="entry name" value="SEL-1-LIKE PROTEIN"/>
    <property type="match status" value="1"/>
</dbReference>
<dbReference type="SMART" id="SM00671">
    <property type="entry name" value="SEL1"/>
    <property type="match status" value="6"/>
</dbReference>
<evidence type="ECO:0000256" key="2">
    <source>
        <dbReference type="PROSITE-ProRule" id="PRU10141"/>
    </source>
</evidence>
<dbReference type="Gene3D" id="1.25.40.10">
    <property type="entry name" value="Tetratricopeptide repeat domain"/>
    <property type="match status" value="1"/>
</dbReference>
<dbReference type="InterPro" id="IPR000719">
    <property type="entry name" value="Prot_kinase_dom"/>
</dbReference>
<proteinExistence type="inferred from homology"/>
<dbReference type="GO" id="GO:0004672">
    <property type="term" value="F:protein kinase activity"/>
    <property type="evidence" value="ECO:0007669"/>
    <property type="project" value="InterPro"/>
</dbReference>
<comment type="caution">
    <text evidence="4">The sequence shown here is derived from an EMBL/GenBank/DDBJ whole genome shotgun (WGS) entry which is preliminary data.</text>
</comment>
<dbReference type="SUPFAM" id="SSF56112">
    <property type="entry name" value="Protein kinase-like (PK-like)"/>
    <property type="match status" value="1"/>
</dbReference>
<sequence length="699" mass="79339">MPGSTAALAVQGPDALAVQGPDVLFGSAAASGSARTCFVPGSMAASGSARTRGSTAALAMQGPVVCIPGSTAASGSARTRGINKLADNYQNGISMDERKTFELYLKEDEMGNAAGTCNMEDAAGTCNVGYCYFHGIGVETNTRKAHKYFQKAAKMGDIYALGIGIEEMDAKRAFEYYLKSVEMGDFKGIRQVGYCYLFEKGVKKYEHKEFEYCQKSADMGDVIGTLDVGYCYENGIGVKENKYKAFEYCKKSADMGDAMGIYTVGLYYHYGKGVIKDEREAFEYFKKSAEMGFADGMYRVGEFYQKGLIVEKNIDIAFEWYLKSAITEQNTIDKKKEYFHWIPFKNFENVEVIGKGAFSTVFKTKYLNNSGSYEEVAIKLVKDSNKNREPFIKELKACHSLNQYLGISRDEKTKDYILVLSYAKYGSLSKNLTDIFKFEWKLKLKMLHDIISNLNRIHSKEYLHRDIHPGNILLKEDYKAYITDLDLSKPFDEKEQKERIHGVLSYIAPELFQKQPYTQASDIYSFGIIMVEITTGQRPFNNYKFDNDLVIKICNGLRPKFGPGTPDCYIELANQCMDSNPGKRPTSSEIINKINEWLNIIESEAENKIKKRSMFREIIIKLNKWSNIFRRNKRLIKRQFLESDKINEKLPIIKENLKDIYTSKPYNIIDINKSLSKLKISKTAVNIEVTDDQLTLCIY</sequence>
<protein>
    <submittedName>
        <fullName evidence="4">Kinase-like domain-containing protein</fullName>
    </submittedName>
</protein>
<dbReference type="EMBL" id="QKWP01000353">
    <property type="protein sequence ID" value="RIB21570.1"/>
    <property type="molecule type" value="Genomic_DNA"/>
</dbReference>
<dbReference type="AlphaFoldDB" id="A0A397VGI3"/>
<dbReference type="InterPro" id="IPR001245">
    <property type="entry name" value="Ser-Thr/Tyr_kinase_cat_dom"/>
</dbReference>
<feature type="domain" description="Protein kinase" evidence="3">
    <location>
        <begin position="347"/>
        <end position="598"/>
    </location>
</feature>
<evidence type="ECO:0000259" key="3">
    <source>
        <dbReference type="PROSITE" id="PS50011"/>
    </source>
</evidence>
<dbReference type="InterPro" id="IPR011990">
    <property type="entry name" value="TPR-like_helical_dom_sf"/>
</dbReference>
<dbReference type="PANTHER" id="PTHR11102:SF160">
    <property type="entry name" value="ERAD-ASSOCIATED E3 UBIQUITIN-PROTEIN LIGASE COMPONENT HRD3"/>
    <property type="match status" value="1"/>
</dbReference>
<evidence type="ECO:0000256" key="1">
    <source>
        <dbReference type="ARBA" id="ARBA00038101"/>
    </source>
</evidence>
<gene>
    <name evidence="4" type="ORF">C2G38_2176233</name>
</gene>
<accession>A0A397VGI3</accession>
<dbReference type="GO" id="GO:0005524">
    <property type="term" value="F:ATP binding"/>
    <property type="evidence" value="ECO:0007669"/>
    <property type="project" value="UniProtKB-UniRule"/>
</dbReference>
<comment type="similarity">
    <text evidence="1">Belongs to the sel-1 family.</text>
</comment>
<keyword evidence="4" id="KW-0808">Transferase</keyword>